<sequence>MMEYENQTFSAPVLPVLGTLLLPGTTIQFKNLNKHDIQRLNYGTFVALPVKGEAHKDHWEASDFYRTGVTCEIVSVYENEHNETMVKARTLDRISTNQVFDGRYPSCTYEIAYEEEDLSERSIIDMLTYIKDTVREMSASFRGGEWIANRTDSYTDINQLITFLAQYMPLSQNERNELLVQTSLKQRSLQFIDLLLRQKEILALNLQMNEKFSNEANKYYRQQALRKQLETIQKELNEENEDGEQKESYVQRIQALEASEEVKKSLLEDAKKLETAAQPGTEQDVLRNYLDFALSLPWKEEEIHFADLKEARKVLNERHYGMDKVKERIIQHLAIMRLKNSNKGSALLLVGPPGTGKTSLGKSIAKALGREYTRMSLGGIRDESEIRGHRRTYVGAMAGRVLQAIKRAGTNDPVMILDEMDKMMQGGFSGDPAAAMLEVLDPEQNDTFTDHYLDLPFDLSNVFFIGTANSLDTIPAPLLDRMEVIEITSYTSEEKFHIAKDHLIPEVLKEHGIDESRLMIEDDAIESIIEEYTMEAGCRGLKKRIAQIARARSEQLIDSTEFITIKREDLEDILGSNKRRHEKVKEANPAGVVTGLAWTPVGGEVLFIETTDMPGNGQTIITGQLGDVMKESARISLSVLKSRLPLDMMSFEQRDIHIHVPAGATPKDGPSAGITLFTALASLALNKPVDSKIAMTGELSLSGDVLPIGGLKEKLFGAQRAGITKVLIPWDNRADLKEVPESVKSKLEIIPVHTVEDVLRETLQIALPPMEHHLVDTSFIRM</sequence>
<dbReference type="InterPro" id="IPR008269">
    <property type="entry name" value="Lon_proteolytic"/>
</dbReference>
<name>A0A1U7NK65_9FIRM</name>
<dbReference type="EMBL" id="MPKA01000113">
    <property type="protein sequence ID" value="OLU44358.1"/>
    <property type="molecule type" value="Genomic_DNA"/>
</dbReference>
<dbReference type="InterPro" id="IPR027417">
    <property type="entry name" value="P-loop_NTPase"/>
</dbReference>
<evidence type="ECO:0000259" key="16">
    <source>
        <dbReference type="PROSITE" id="PS51786"/>
    </source>
</evidence>
<dbReference type="GO" id="GO:0016887">
    <property type="term" value="F:ATP hydrolysis activity"/>
    <property type="evidence" value="ECO:0007669"/>
    <property type="project" value="InterPro"/>
</dbReference>
<evidence type="ECO:0000256" key="10">
    <source>
        <dbReference type="PIRNR" id="PIRNR001174"/>
    </source>
</evidence>
<evidence type="ECO:0000256" key="14">
    <source>
        <dbReference type="RuleBase" id="RU000591"/>
    </source>
</evidence>
<dbReference type="Pfam" id="PF02190">
    <property type="entry name" value="LON_substr_bdg"/>
    <property type="match status" value="1"/>
</dbReference>
<evidence type="ECO:0000256" key="7">
    <source>
        <dbReference type="ARBA" id="ARBA00053875"/>
    </source>
</evidence>
<dbReference type="GO" id="GO:0006508">
    <property type="term" value="P:proteolysis"/>
    <property type="evidence" value="ECO:0007669"/>
    <property type="project" value="UniProtKB-KW"/>
</dbReference>
<feature type="active site" evidence="11 13">
    <location>
        <position position="714"/>
    </location>
</feature>
<dbReference type="GO" id="GO:0005524">
    <property type="term" value="F:ATP binding"/>
    <property type="evidence" value="ECO:0007669"/>
    <property type="project" value="UniProtKB-KW"/>
</dbReference>
<gene>
    <name evidence="18" type="ORF">BO225_10765</name>
</gene>
<dbReference type="InterPro" id="IPR008268">
    <property type="entry name" value="Peptidase_S16_AS"/>
</dbReference>
<evidence type="ECO:0000313" key="19">
    <source>
        <dbReference type="Proteomes" id="UP000186705"/>
    </source>
</evidence>
<feature type="binding site" evidence="12">
    <location>
        <begin position="351"/>
        <end position="358"/>
    </location>
    <ligand>
        <name>ATP</name>
        <dbReference type="ChEBI" id="CHEBI:30616"/>
    </ligand>
</feature>
<dbReference type="SUPFAM" id="SSF54211">
    <property type="entry name" value="Ribosomal protein S5 domain 2-like"/>
    <property type="match status" value="1"/>
</dbReference>
<keyword evidence="4 10" id="KW-0720">Serine protease</keyword>
<dbReference type="GO" id="GO:0004176">
    <property type="term" value="F:ATP-dependent peptidase activity"/>
    <property type="evidence" value="ECO:0007669"/>
    <property type="project" value="UniProtKB-UniRule"/>
</dbReference>
<dbReference type="Gene3D" id="1.10.8.60">
    <property type="match status" value="1"/>
</dbReference>
<comment type="catalytic activity">
    <reaction evidence="6 10 13">
        <text>Hydrolysis of proteins in presence of ATP.</text>
        <dbReference type="EC" id="3.4.21.53"/>
    </reaction>
</comment>
<evidence type="ECO:0000256" key="6">
    <source>
        <dbReference type="ARBA" id="ARBA00050665"/>
    </source>
</evidence>
<comment type="function">
    <text evidence="7">ATP-dependent serine protease that mediates the selective degradation of mutant and abnormal proteins as well as certain short-lived regulatory proteins. Required for cellular homeostasis and for survival from DNA damage and developmental changes induced by stress. Degrades polypeptides processively to yield small peptide fragments that are 5 to 10 amino acids long. Binds to DNA in a double-stranded, site-specific manner.</text>
</comment>
<feature type="coiled-coil region" evidence="15">
    <location>
        <begin position="222"/>
        <end position="276"/>
    </location>
</feature>
<evidence type="ECO:0000256" key="1">
    <source>
        <dbReference type="ARBA" id="ARBA00022670"/>
    </source>
</evidence>
<dbReference type="SUPFAM" id="SSF52540">
    <property type="entry name" value="P-loop containing nucleoside triphosphate hydrolases"/>
    <property type="match status" value="1"/>
</dbReference>
<feature type="domain" description="Lon N-terminal" evidence="17">
    <location>
        <begin position="11"/>
        <end position="199"/>
    </location>
</feature>
<keyword evidence="1 10" id="KW-0645">Protease</keyword>
<evidence type="ECO:0000256" key="5">
    <source>
        <dbReference type="ARBA" id="ARBA00022840"/>
    </source>
</evidence>
<dbReference type="NCBIfam" id="TIGR00763">
    <property type="entry name" value="lon"/>
    <property type="match status" value="1"/>
</dbReference>
<evidence type="ECO:0000256" key="12">
    <source>
        <dbReference type="PIRSR" id="PIRSR001174-2"/>
    </source>
</evidence>
<keyword evidence="15" id="KW-0175">Coiled coil</keyword>
<feature type="domain" description="Lon proteolytic" evidence="16">
    <location>
        <begin position="587"/>
        <end position="765"/>
    </location>
</feature>
<dbReference type="GO" id="GO:0005737">
    <property type="term" value="C:cytoplasm"/>
    <property type="evidence" value="ECO:0007669"/>
    <property type="project" value="UniProtKB-SubCell"/>
</dbReference>
<protein>
    <recommendedName>
        <fullName evidence="9 10">Lon protease</fullName>
        <ecNumber evidence="8 10">3.4.21.53</ecNumber>
    </recommendedName>
</protein>
<dbReference type="InterPro" id="IPR015947">
    <property type="entry name" value="PUA-like_sf"/>
</dbReference>
<comment type="caution">
    <text evidence="18">The sequence shown here is derived from an EMBL/GenBank/DDBJ whole genome shotgun (WGS) entry which is preliminary data.</text>
</comment>
<keyword evidence="5 10" id="KW-0067">ATP-binding</keyword>
<feature type="active site" evidence="11 13">
    <location>
        <position position="671"/>
    </location>
</feature>
<dbReference type="InterPro" id="IPR054594">
    <property type="entry name" value="Lon_lid"/>
</dbReference>
<dbReference type="SUPFAM" id="SSF88697">
    <property type="entry name" value="PUA domain-like"/>
    <property type="match status" value="1"/>
</dbReference>
<proteinExistence type="inferred from homology"/>
<dbReference type="InterPro" id="IPR004815">
    <property type="entry name" value="Lon_bac/euk-typ"/>
</dbReference>
<keyword evidence="2 10" id="KW-0547">Nucleotide-binding</keyword>
<dbReference type="PRINTS" id="PR00830">
    <property type="entry name" value="ENDOLAPTASE"/>
</dbReference>
<organism evidence="18 19">
    <name type="scientific">Dubosiella newyorkensis</name>
    <dbReference type="NCBI Taxonomy" id="1862672"/>
    <lineage>
        <taxon>Bacteria</taxon>
        <taxon>Bacillati</taxon>
        <taxon>Bacillota</taxon>
        <taxon>Erysipelotrichia</taxon>
        <taxon>Erysipelotrichales</taxon>
        <taxon>Erysipelotrichaceae</taxon>
        <taxon>Dubosiella</taxon>
    </lineage>
</organism>
<dbReference type="Proteomes" id="UP000186705">
    <property type="component" value="Unassembled WGS sequence"/>
</dbReference>
<comment type="subunit">
    <text evidence="10">Homohexamer. Organized in a ring with a central cavity.</text>
</comment>
<dbReference type="FunFam" id="3.40.50.300:FF:000021">
    <property type="entry name" value="Lon protease homolog"/>
    <property type="match status" value="1"/>
</dbReference>
<dbReference type="InterPro" id="IPR003959">
    <property type="entry name" value="ATPase_AAA_core"/>
</dbReference>
<comment type="subcellular location">
    <subcellularLocation>
        <location evidence="10">Cytoplasm</location>
    </subcellularLocation>
</comment>
<dbReference type="Gene3D" id="1.20.58.1480">
    <property type="match status" value="1"/>
</dbReference>
<evidence type="ECO:0000256" key="3">
    <source>
        <dbReference type="ARBA" id="ARBA00022801"/>
    </source>
</evidence>
<dbReference type="InterPro" id="IPR020568">
    <property type="entry name" value="Ribosomal_Su5_D2-typ_SF"/>
</dbReference>
<dbReference type="Pfam" id="PF05362">
    <property type="entry name" value="Lon_C"/>
    <property type="match status" value="1"/>
</dbReference>
<evidence type="ECO:0000313" key="18">
    <source>
        <dbReference type="EMBL" id="OLU44358.1"/>
    </source>
</evidence>
<dbReference type="Gene3D" id="1.20.5.5270">
    <property type="match status" value="1"/>
</dbReference>
<dbReference type="EC" id="3.4.21.53" evidence="8 10"/>
<dbReference type="Pfam" id="PF22667">
    <property type="entry name" value="Lon_lid"/>
    <property type="match status" value="1"/>
</dbReference>
<comment type="similarity">
    <text evidence="10 13 14">Belongs to the peptidase S16 family.</text>
</comment>
<dbReference type="InterPro" id="IPR014721">
    <property type="entry name" value="Ribsml_uS5_D2-typ_fold_subgr"/>
</dbReference>
<evidence type="ECO:0000256" key="2">
    <source>
        <dbReference type="ARBA" id="ARBA00022741"/>
    </source>
</evidence>
<evidence type="ECO:0000256" key="11">
    <source>
        <dbReference type="PIRSR" id="PIRSR001174-1"/>
    </source>
</evidence>
<evidence type="ECO:0000256" key="15">
    <source>
        <dbReference type="SAM" id="Coils"/>
    </source>
</evidence>
<dbReference type="InterPro" id="IPR027065">
    <property type="entry name" value="Lon_Prtase"/>
</dbReference>
<keyword evidence="10" id="KW-0963">Cytoplasm</keyword>
<evidence type="ECO:0000256" key="8">
    <source>
        <dbReference type="ARBA" id="ARBA00066743"/>
    </source>
</evidence>
<keyword evidence="19" id="KW-1185">Reference proteome</keyword>
<dbReference type="InterPro" id="IPR003593">
    <property type="entry name" value="AAA+_ATPase"/>
</dbReference>
<dbReference type="PANTHER" id="PTHR10046">
    <property type="entry name" value="ATP DEPENDENT LON PROTEASE FAMILY MEMBER"/>
    <property type="match status" value="1"/>
</dbReference>
<accession>A0A1U7NK65</accession>
<evidence type="ECO:0000256" key="13">
    <source>
        <dbReference type="PROSITE-ProRule" id="PRU01122"/>
    </source>
</evidence>
<dbReference type="SMART" id="SM00382">
    <property type="entry name" value="AAA"/>
    <property type="match status" value="1"/>
</dbReference>
<dbReference type="Gene3D" id="3.40.50.300">
    <property type="entry name" value="P-loop containing nucleotide triphosphate hydrolases"/>
    <property type="match status" value="1"/>
</dbReference>
<evidence type="ECO:0000259" key="17">
    <source>
        <dbReference type="PROSITE" id="PS51787"/>
    </source>
</evidence>
<dbReference type="PROSITE" id="PS51787">
    <property type="entry name" value="LON_N"/>
    <property type="match status" value="1"/>
</dbReference>
<dbReference type="STRING" id="1862672.BO225_10765"/>
<dbReference type="GO" id="GO:0004252">
    <property type="term" value="F:serine-type endopeptidase activity"/>
    <property type="evidence" value="ECO:0007669"/>
    <property type="project" value="UniProtKB-UniRule"/>
</dbReference>
<dbReference type="PIRSF" id="PIRSF001174">
    <property type="entry name" value="Lon_proteas"/>
    <property type="match status" value="1"/>
</dbReference>
<dbReference type="PROSITE" id="PS01046">
    <property type="entry name" value="LON_SER"/>
    <property type="match status" value="1"/>
</dbReference>
<dbReference type="AlphaFoldDB" id="A0A1U7NK65"/>
<dbReference type="GO" id="GO:0030163">
    <property type="term" value="P:protein catabolic process"/>
    <property type="evidence" value="ECO:0007669"/>
    <property type="project" value="InterPro"/>
</dbReference>
<dbReference type="CDD" id="cd19500">
    <property type="entry name" value="RecA-like_Lon"/>
    <property type="match status" value="1"/>
</dbReference>
<reference evidence="18 19" key="1">
    <citation type="submission" date="2016-11" db="EMBL/GenBank/DDBJ databases">
        <title>Description of two novel members of the family Erysipelotrichaceae: Ileibacterium lipovorans gen. nov., sp. nov. and Dubosiella newyorkensis, gen. nov., sp. nov.</title>
        <authorList>
            <person name="Cox L.M."/>
            <person name="Sohn J."/>
            <person name="Tyrrell K.L."/>
            <person name="Citron D.M."/>
            <person name="Lawson P.A."/>
            <person name="Patel N.B."/>
            <person name="Iizumi T."/>
            <person name="Perez-Perez G.I."/>
            <person name="Goldstein E.J."/>
            <person name="Blaser M.J."/>
        </authorList>
    </citation>
    <scope>NUCLEOTIDE SEQUENCE [LARGE SCALE GENOMIC DNA]</scope>
    <source>
        <strain evidence="18 19">NYU-BL-A4</strain>
    </source>
</reference>
<dbReference type="InterPro" id="IPR003111">
    <property type="entry name" value="Lon_prtase_N"/>
</dbReference>
<evidence type="ECO:0000256" key="4">
    <source>
        <dbReference type="ARBA" id="ARBA00022825"/>
    </source>
</evidence>
<keyword evidence="3 10" id="KW-0378">Hydrolase</keyword>
<dbReference type="PROSITE" id="PS51786">
    <property type="entry name" value="LON_PROTEOLYTIC"/>
    <property type="match status" value="1"/>
</dbReference>
<dbReference type="Gene3D" id="3.30.230.10">
    <property type="match status" value="1"/>
</dbReference>
<dbReference type="Pfam" id="PF00004">
    <property type="entry name" value="AAA"/>
    <property type="match status" value="1"/>
</dbReference>
<evidence type="ECO:0000256" key="9">
    <source>
        <dbReference type="ARBA" id="ARBA00071934"/>
    </source>
</evidence>